<dbReference type="GO" id="GO:0005856">
    <property type="term" value="C:cytoskeleton"/>
    <property type="evidence" value="ECO:0007669"/>
    <property type="project" value="InterPro"/>
</dbReference>
<dbReference type="SMART" id="SM00139">
    <property type="entry name" value="MyTH4"/>
    <property type="match status" value="1"/>
</dbReference>
<sequence length="440" mass="50647">MRFMGDEPIRRGETMTDTIYRLLLICHKNAVLRDEVYCQIIRQTTHNKSTKVDSTVRGWRLFLILTAYFECSLALRPYLLNYLTENADDPRRIYHGTAQLCLQNLAQTMRYGGRKYLLSGMEVEEITNGKILKRQVYMLPGGHKKIINTKSITVVEEIIMELCKEINIRSPSEQQEFCLCYVLEKENSVQCCSNDEYILDICTELEHKKLKFYFLLKRMVWVLPLRLDNPVYIDAMFFQIVIDYLQGSFVCLQGGNQLSATMTDDICRLAAFLHLASNEERKQFVSGRSIMSLIPTVVLDARIMPVDSWTERINHKLMTIDNNITSTQARATFLGQPLPPIELSIGKSGIRLLSPISHRIINEWNFDKIISTKTDGVRNSTAIMTVGTTKSSRTFEFRTSDVGTYQNFCFKNLLSQASEIVRLVGQYTYVVRESKGLLEQ</sequence>
<reference evidence="3" key="1">
    <citation type="submission" date="2016-11" db="UniProtKB">
        <authorList>
            <consortium name="WormBaseParasite"/>
        </authorList>
    </citation>
    <scope>IDENTIFICATION</scope>
</reference>
<evidence type="ECO:0000313" key="3">
    <source>
        <dbReference type="WBParaSite" id="Hba_10224"/>
    </source>
</evidence>
<protein>
    <submittedName>
        <fullName evidence="3">MyTH4 domain-containing protein</fullName>
    </submittedName>
</protein>
<dbReference type="Proteomes" id="UP000095283">
    <property type="component" value="Unplaced"/>
</dbReference>
<dbReference type="PANTHER" id="PTHR22692:SF26">
    <property type="entry name" value="SH3 DOMAIN-CONTAINING PROTEIN"/>
    <property type="match status" value="1"/>
</dbReference>
<dbReference type="PROSITE" id="PS51016">
    <property type="entry name" value="MYTH4"/>
    <property type="match status" value="1"/>
</dbReference>
<dbReference type="PANTHER" id="PTHR22692">
    <property type="entry name" value="MYOSIN VII, XV"/>
    <property type="match status" value="1"/>
</dbReference>
<keyword evidence="2" id="KW-1185">Reference proteome</keyword>
<dbReference type="Pfam" id="PF00784">
    <property type="entry name" value="MyTH4"/>
    <property type="match status" value="1"/>
</dbReference>
<evidence type="ECO:0000259" key="1">
    <source>
        <dbReference type="PROSITE" id="PS51016"/>
    </source>
</evidence>
<dbReference type="WBParaSite" id="Hba_10224">
    <property type="protein sequence ID" value="Hba_10224"/>
    <property type="gene ID" value="Hba_10224"/>
</dbReference>
<name>A0A1I7WYG8_HETBA</name>
<dbReference type="InterPro" id="IPR019749">
    <property type="entry name" value="Band_41_domain"/>
</dbReference>
<dbReference type="InterPro" id="IPR051567">
    <property type="entry name" value="Unconventional_Myosin_ATPase"/>
</dbReference>
<feature type="domain" description="MyTH4" evidence="1">
    <location>
        <begin position="1"/>
        <end position="127"/>
    </location>
</feature>
<accession>A0A1I7WYG8</accession>
<proteinExistence type="predicted"/>
<dbReference type="InterPro" id="IPR000857">
    <property type="entry name" value="MyTH4_dom"/>
</dbReference>
<evidence type="ECO:0000313" key="2">
    <source>
        <dbReference type="Proteomes" id="UP000095283"/>
    </source>
</evidence>
<dbReference type="Gene3D" id="3.10.20.90">
    <property type="entry name" value="Phosphatidylinositol 3-kinase Catalytic Subunit, Chain A, domain 1"/>
    <property type="match status" value="1"/>
</dbReference>
<dbReference type="AlphaFoldDB" id="A0A1I7WYG8"/>
<dbReference type="SMART" id="SM00295">
    <property type="entry name" value="B41"/>
    <property type="match status" value="1"/>
</dbReference>
<organism evidence="2 3">
    <name type="scientific">Heterorhabditis bacteriophora</name>
    <name type="common">Entomopathogenic nematode worm</name>
    <dbReference type="NCBI Taxonomy" id="37862"/>
    <lineage>
        <taxon>Eukaryota</taxon>
        <taxon>Metazoa</taxon>
        <taxon>Ecdysozoa</taxon>
        <taxon>Nematoda</taxon>
        <taxon>Chromadorea</taxon>
        <taxon>Rhabditida</taxon>
        <taxon>Rhabditina</taxon>
        <taxon>Rhabditomorpha</taxon>
        <taxon>Strongyloidea</taxon>
        <taxon>Heterorhabditidae</taxon>
        <taxon>Heterorhabditis</taxon>
    </lineage>
</organism>
<dbReference type="Gene3D" id="1.25.40.530">
    <property type="entry name" value="MyTH4 domain"/>
    <property type="match status" value="1"/>
</dbReference>
<dbReference type="InterPro" id="IPR038185">
    <property type="entry name" value="MyTH4_dom_sf"/>
</dbReference>